<reference evidence="1" key="1">
    <citation type="journal article" date="2020" name="Nature">
        <title>Giant virus diversity and host interactions through global metagenomics.</title>
        <authorList>
            <person name="Schulz F."/>
            <person name="Roux S."/>
            <person name="Paez-Espino D."/>
            <person name="Jungbluth S."/>
            <person name="Walsh D.A."/>
            <person name="Denef V.J."/>
            <person name="McMahon K.D."/>
            <person name="Konstantinidis K.T."/>
            <person name="Eloe-Fadrosh E.A."/>
            <person name="Kyrpides N.C."/>
            <person name="Woyke T."/>
        </authorList>
    </citation>
    <scope>NUCLEOTIDE SEQUENCE</scope>
    <source>
        <strain evidence="1">GVMAG-M-3300010158-13</strain>
    </source>
</reference>
<organism evidence="1">
    <name type="scientific">viral metagenome</name>
    <dbReference type="NCBI Taxonomy" id="1070528"/>
    <lineage>
        <taxon>unclassified sequences</taxon>
        <taxon>metagenomes</taxon>
        <taxon>organismal metagenomes</taxon>
    </lineage>
</organism>
<sequence length="307" mass="35453">MLEALDENDNKIFKCECCDYNTSKKNNLTKHFASQKHIIIKRYFDFQNEVATAKSQCVCGKTYKHRQSLHTHRKTCPVVQKKDTAFVESKESDLNLSSDILVEIIRQNKELQNVLLEQNNKMLEMSKIQPVVINNTTNNQFNLQVFLNEQCKDALNIMDFVNSLQLQVKDFETTGRLGFVEGISRIIVNGLKQIDVHKRPIHCTDVKRETLYIKDHDLWSKANPDKNKLKQAVNMVAQKNLRQLPKWQEENPDCTNINAKENETYLQLSLAALGGRTPEEDAKYMDKIVRNVLKEVVIDKSSLIVNS</sequence>
<name>A0A6C0B7P5_9ZZZZ</name>
<proteinExistence type="predicted"/>
<dbReference type="AlphaFoldDB" id="A0A6C0B7P5"/>
<evidence type="ECO:0008006" key="2">
    <source>
        <dbReference type="Google" id="ProtNLM"/>
    </source>
</evidence>
<evidence type="ECO:0000313" key="1">
    <source>
        <dbReference type="EMBL" id="QHS88062.1"/>
    </source>
</evidence>
<protein>
    <recommendedName>
        <fullName evidence="2">C2H2-type domain-containing protein</fullName>
    </recommendedName>
</protein>
<dbReference type="EMBL" id="MN739092">
    <property type="protein sequence ID" value="QHS88062.1"/>
    <property type="molecule type" value="Genomic_DNA"/>
</dbReference>
<accession>A0A6C0B7P5</accession>